<accession>A0AAD9IJ87</accession>
<evidence type="ECO:0000259" key="4">
    <source>
        <dbReference type="PROSITE" id="PS50919"/>
    </source>
</evidence>
<evidence type="ECO:0000313" key="5">
    <source>
        <dbReference type="EMBL" id="KAK2078159.1"/>
    </source>
</evidence>
<dbReference type="AlphaFoldDB" id="A0AAD9IJ87"/>
<gene>
    <name evidence="5" type="ORF">QBZ16_004027</name>
</gene>
<proteinExistence type="predicted"/>
<dbReference type="PANTHER" id="PTHR46809:SF2">
    <property type="entry name" value="GH21273P"/>
    <property type="match status" value="1"/>
</dbReference>
<evidence type="ECO:0000256" key="3">
    <source>
        <dbReference type="SAM" id="MobiDB-lite"/>
    </source>
</evidence>
<protein>
    <recommendedName>
        <fullName evidence="4">MIR domain-containing protein</fullName>
    </recommendedName>
</protein>
<comment type="caution">
    <text evidence="5">The sequence shown here is derived from an EMBL/GenBank/DDBJ whole genome shotgun (WGS) entry which is preliminary data.</text>
</comment>
<dbReference type="EMBL" id="JASFZW010000005">
    <property type="protein sequence ID" value="KAK2078159.1"/>
    <property type="molecule type" value="Genomic_DNA"/>
</dbReference>
<organism evidence="5 6">
    <name type="scientific">Prototheca wickerhamii</name>
    <dbReference type="NCBI Taxonomy" id="3111"/>
    <lineage>
        <taxon>Eukaryota</taxon>
        <taxon>Viridiplantae</taxon>
        <taxon>Chlorophyta</taxon>
        <taxon>core chlorophytes</taxon>
        <taxon>Trebouxiophyceae</taxon>
        <taxon>Chlorellales</taxon>
        <taxon>Chlorellaceae</taxon>
        <taxon>Prototheca</taxon>
    </lineage>
</organism>
<dbReference type="Proteomes" id="UP001255856">
    <property type="component" value="Unassembled WGS sequence"/>
</dbReference>
<dbReference type="SMART" id="SM00472">
    <property type="entry name" value="MIR"/>
    <property type="match status" value="1"/>
</dbReference>
<dbReference type="InterPro" id="IPR036300">
    <property type="entry name" value="MIR_dom_sf"/>
</dbReference>
<dbReference type="SUPFAM" id="SSF82109">
    <property type="entry name" value="MIR domain"/>
    <property type="match status" value="1"/>
</dbReference>
<dbReference type="InterPro" id="IPR016093">
    <property type="entry name" value="MIR_motif"/>
</dbReference>
<dbReference type="PANTHER" id="PTHR46809">
    <property type="entry name" value="STROMAL CELL-DERIVED FACTOR 2-LIKE PROTEIN"/>
    <property type="match status" value="1"/>
</dbReference>
<evidence type="ECO:0000313" key="6">
    <source>
        <dbReference type="Proteomes" id="UP001255856"/>
    </source>
</evidence>
<feature type="domain" description="MIR" evidence="4">
    <location>
        <begin position="11"/>
        <end position="65"/>
    </location>
</feature>
<evidence type="ECO:0000256" key="1">
    <source>
        <dbReference type="ARBA" id="ARBA00022729"/>
    </source>
</evidence>
<dbReference type="Pfam" id="PF02815">
    <property type="entry name" value="MIR"/>
    <property type="match status" value="1"/>
</dbReference>
<name>A0AAD9IJ87_PROWI</name>
<sequence length="107" mass="11945">MSHTQPDVAQGQPIHSGDQIRLQHGTTGRWLHSHQFKSPLSNNQEVRRVAWGLKHKQTGYYMASNNQVYNRPIAGHKEVYAAKAKSAPAKWKAAEGVYIPVVAQESS</sequence>
<evidence type="ECO:0000256" key="2">
    <source>
        <dbReference type="ARBA" id="ARBA00022737"/>
    </source>
</evidence>
<dbReference type="Gene3D" id="2.80.10.50">
    <property type="match status" value="2"/>
</dbReference>
<dbReference type="PROSITE" id="PS50919">
    <property type="entry name" value="MIR"/>
    <property type="match status" value="1"/>
</dbReference>
<feature type="region of interest" description="Disordered" evidence="3">
    <location>
        <begin position="1"/>
        <end position="41"/>
    </location>
</feature>
<keyword evidence="1" id="KW-0732">Signal</keyword>
<keyword evidence="2" id="KW-0677">Repeat</keyword>
<reference evidence="5" key="1">
    <citation type="submission" date="2021-01" db="EMBL/GenBank/DDBJ databases">
        <authorList>
            <person name="Eckstrom K.M.E."/>
        </authorList>
    </citation>
    <scope>NUCLEOTIDE SEQUENCE</scope>
    <source>
        <strain evidence="5">UVCC 0001</strain>
    </source>
</reference>
<keyword evidence="6" id="KW-1185">Reference proteome</keyword>